<name>A0AAP0C9T9_9ASTR</name>
<evidence type="ECO:0000256" key="4">
    <source>
        <dbReference type="ARBA" id="ARBA00023015"/>
    </source>
</evidence>
<gene>
    <name evidence="9" type="ORF">SSX86_031031</name>
</gene>
<dbReference type="CDD" id="cd00018">
    <property type="entry name" value="AP2"/>
    <property type="match status" value="1"/>
</dbReference>
<dbReference type="PANTHER" id="PTHR31677:SF248">
    <property type="entry name" value="OS04G0669200 PROTEIN"/>
    <property type="match status" value="1"/>
</dbReference>
<reference evidence="9 10" key="1">
    <citation type="submission" date="2024-04" db="EMBL/GenBank/DDBJ databases">
        <title>The reference genome of an endangered Asteraceae, Deinandra increscens subsp. villosa, native to the Central Coast of California.</title>
        <authorList>
            <person name="Guilliams M."/>
            <person name="Hasenstab-Lehman K."/>
            <person name="Meyer R."/>
            <person name="Mcevoy S."/>
        </authorList>
    </citation>
    <scope>NUCLEOTIDE SEQUENCE [LARGE SCALE GENOMIC DNA]</scope>
    <source>
        <tissue evidence="9">Leaf</tissue>
    </source>
</reference>
<dbReference type="AlphaFoldDB" id="A0AAP0C9T9"/>
<dbReference type="SMART" id="SM00380">
    <property type="entry name" value="AP2"/>
    <property type="match status" value="1"/>
</dbReference>
<comment type="caution">
    <text evidence="9">The sequence shown here is derived from an EMBL/GenBank/DDBJ whole genome shotgun (WGS) entry which is preliminary data.</text>
</comment>
<evidence type="ECO:0000256" key="3">
    <source>
        <dbReference type="ARBA" id="ARBA00022821"/>
    </source>
</evidence>
<dbReference type="GO" id="GO:0003677">
    <property type="term" value="F:DNA binding"/>
    <property type="evidence" value="ECO:0007669"/>
    <property type="project" value="UniProtKB-KW"/>
</dbReference>
<keyword evidence="4" id="KW-0805">Transcription regulation</keyword>
<keyword evidence="5" id="KW-0238">DNA-binding</keyword>
<dbReference type="Pfam" id="PF00847">
    <property type="entry name" value="AP2"/>
    <property type="match status" value="1"/>
</dbReference>
<evidence type="ECO:0000256" key="7">
    <source>
        <dbReference type="ARBA" id="ARBA00023242"/>
    </source>
</evidence>
<keyword evidence="2" id="KW-0936">Ethylene signaling pathway</keyword>
<dbReference type="GO" id="GO:0005634">
    <property type="term" value="C:nucleus"/>
    <property type="evidence" value="ECO:0007669"/>
    <property type="project" value="UniProtKB-SubCell"/>
</dbReference>
<dbReference type="EMBL" id="JBCNJP010003898">
    <property type="protein sequence ID" value="KAK9050000.1"/>
    <property type="molecule type" value="Genomic_DNA"/>
</dbReference>
<evidence type="ECO:0000256" key="1">
    <source>
        <dbReference type="ARBA" id="ARBA00004123"/>
    </source>
</evidence>
<dbReference type="SUPFAM" id="SSF54171">
    <property type="entry name" value="DNA-binding domain"/>
    <property type="match status" value="1"/>
</dbReference>
<dbReference type="PROSITE" id="PS51032">
    <property type="entry name" value="AP2_ERF"/>
    <property type="match status" value="1"/>
</dbReference>
<comment type="subcellular location">
    <subcellularLocation>
        <location evidence="1">Nucleus</location>
    </subcellularLocation>
</comment>
<keyword evidence="6" id="KW-0804">Transcription</keyword>
<keyword evidence="7" id="KW-0539">Nucleus</keyword>
<evidence type="ECO:0000256" key="6">
    <source>
        <dbReference type="ARBA" id="ARBA00023163"/>
    </source>
</evidence>
<proteinExistence type="predicted"/>
<dbReference type="Gene3D" id="3.30.730.10">
    <property type="entry name" value="AP2/ERF domain"/>
    <property type="match status" value="1"/>
</dbReference>
<keyword evidence="3" id="KW-0611">Plant defense</keyword>
<dbReference type="Proteomes" id="UP001408789">
    <property type="component" value="Unassembled WGS sequence"/>
</dbReference>
<sequence length="213" mass="22845">MRGGRGGAATATVLPVTVGSGSATGIKFRGVRKRPWGKFVAEIRDPLKKARVWLGTFDSAEEAARAYDAAARNLRGDKAKTNFASTVPQNPNVHHPLFDQQSEHQIIVPQRPTCSSLSSTVESFSGPRPLTATVPATADVVLPRVQIPAEVNSCCDYCDSSSSVVVDEEEDAGDIASSSRKTFFPFDLNIPPPVDDAIVSPVNDHVLCTELRL</sequence>
<dbReference type="FunFam" id="3.30.730.10:FF:000001">
    <property type="entry name" value="Ethylene-responsive transcription factor 2"/>
    <property type="match status" value="1"/>
</dbReference>
<protein>
    <recommendedName>
        <fullName evidence="8">AP2/ERF domain-containing protein</fullName>
    </recommendedName>
</protein>
<dbReference type="GO" id="GO:0009873">
    <property type="term" value="P:ethylene-activated signaling pathway"/>
    <property type="evidence" value="ECO:0007669"/>
    <property type="project" value="UniProtKB-KW"/>
</dbReference>
<evidence type="ECO:0000256" key="2">
    <source>
        <dbReference type="ARBA" id="ARBA00022745"/>
    </source>
</evidence>
<accession>A0AAP0C9T9</accession>
<organism evidence="9 10">
    <name type="scientific">Deinandra increscens subsp. villosa</name>
    <dbReference type="NCBI Taxonomy" id="3103831"/>
    <lineage>
        <taxon>Eukaryota</taxon>
        <taxon>Viridiplantae</taxon>
        <taxon>Streptophyta</taxon>
        <taxon>Embryophyta</taxon>
        <taxon>Tracheophyta</taxon>
        <taxon>Spermatophyta</taxon>
        <taxon>Magnoliopsida</taxon>
        <taxon>eudicotyledons</taxon>
        <taxon>Gunneridae</taxon>
        <taxon>Pentapetalae</taxon>
        <taxon>asterids</taxon>
        <taxon>campanulids</taxon>
        <taxon>Asterales</taxon>
        <taxon>Asteraceae</taxon>
        <taxon>Asteroideae</taxon>
        <taxon>Heliantheae alliance</taxon>
        <taxon>Madieae</taxon>
        <taxon>Madiinae</taxon>
        <taxon>Deinandra</taxon>
    </lineage>
</organism>
<dbReference type="InterPro" id="IPR001471">
    <property type="entry name" value="AP2/ERF_dom"/>
</dbReference>
<dbReference type="PANTHER" id="PTHR31677">
    <property type="entry name" value="AP2 DOMAIN CLASS TRANSCRIPTION FACTOR"/>
    <property type="match status" value="1"/>
</dbReference>
<dbReference type="InterPro" id="IPR016177">
    <property type="entry name" value="DNA-bd_dom_sf"/>
</dbReference>
<evidence type="ECO:0000313" key="9">
    <source>
        <dbReference type="EMBL" id="KAK9050000.1"/>
    </source>
</evidence>
<dbReference type="PRINTS" id="PR00367">
    <property type="entry name" value="ETHRSPELEMNT"/>
</dbReference>
<evidence type="ECO:0000313" key="10">
    <source>
        <dbReference type="Proteomes" id="UP001408789"/>
    </source>
</evidence>
<evidence type="ECO:0000256" key="5">
    <source>
        <dbReference type="ARBA" id="ARBA00023125"/>
    </source>
</evidence>
<keyword evidence="10" id="KW-1185">Reference proteome</keyword>
<evidence type="ECO:0000259" key="8">
    <source>
        <dbReference type="PROSITE" id="PS51032"/>
    </source>
</evidence>
<dbReference type="GO" id="GO:0006952">
    <property type="term" value="P:defense response"/>
    <property type="evidence" value="ECO:0007669"/>
    <property type="project" value="UniProtKB-KW"/>
</dbReference>
<dbReference type="GO" id="GO:0003700">
    <property type="term" value="F:DNA-binding transcription factor activity"/>
    <property type="evidence" value="ECO:0007669"/>
    <property type="project" value="InterPro"/>
</dbReference>
<feature type="domain" description="AP2/ERF" evidence="8">
    <location>
        <begin position="27"/>
        <end position="84"/>
    </location>
</feature>
<dbReference type="InterPro" id="IPR036955">
    <property type="entry name" value="AP2/ERF_dom_sf"/>
</dbReference>